<gene>
    <name evidence="1" type="ORF">J2125_001322</name>
</gene>
<dbReference type="RefSeq" id="WP_241764049.1">
    <property type="nucleotide sequence ID" value="NZ_JAGGMQ010000001.1"/>
</dbReference>
<name>A0ABS4P7R2_9GAMM</name>
<dbReference type="EMBL" id="JAGGMQ010000001">
    <property type="protein sequence ID" value="MBP2168130.1"/>
    <property type="molecule type" value="Genomic_DNA"/>
</dbReference>
<keyword evidence="2" id="KW-1185">Reference proteome</keyword>
<reference evidence="2" key="1">
    <citation type="submission" date="2023-07" db="EMBL/GenBank/DDBJ databases">
        <title>Genome mining of underrepresented organisms for secondary metabolites.</title>
        <authorList>
            <person name="D'Agostino P.M."/>
        </authorList>
    </citation>
    <scope>NUCLEOTIDE SEQUENCE [LARGE SCALE GENOMIC DNA]</scope>
    <source>
        <strain evidence="2">WS4403</strain>
    </source>
</reference>
<organism evidence="1 2">
    <name type="scientific">Winslowiella toletana</name>
    <dbReference type="NCBI Taxonomy" id="92490"/>
    <lineage>
        <taxon>Bacteria</taxon>
        <taxon>Pseudomonadati</taxon>
        <taxon>Pseudomonadota</taxon>
        <taxon>Gammaproteobacteria</taxon>
        <taxon>Enterobacterales</taxon>
        <taxon>Erwiniaceae</taxon>
        <taxon>Winslowiella</taxon>
    </lineage>
</organism>
<evidence type="ECO:0000313" key="1">
    <source>
        <dbReference type="EMBL" id="MBP2168130.1"/>
    </source>
</evidence>
<evidence type="ECO:0000313" key="2">
    <source>
        <dbReference type="Proteomes" id="UP001195624"/>
    </source>
</evidence>
<comment type="caution">
    <text evidence="1">The sequence shown here is derived from an EMBL/GenBank/DDBJ whole genome shotgun (WGS) entry which is preliminary data.</text>
</comment>
<sequence length="89" mass="10256">MATDTYKGIGIYVVTERVYNREAPNWHGIGSTMMQVHKMVYQLCKKQDVYMEGEIITPDTTTLWQNLKILFGATLVMKDSVKKRAELRA</sequence>
<protein>
    <submittedName>
        <fullName evidence="1">Uncharacterized protein</fullName>
    </submittedName>
</protein>
<proteinExistence type="predicted"/>
<accession>A0ABS4P7R2</accession>
<dbReference type="Proteomes" id="UP001195624">
    <property type="component" value="Unassembled WGS sequence"/>
</dbReference>